<evidence type="ECO:0000313" key="3">
    <source>
        <dbReference type="Proteomes" id="UP001140562"/>
    </source>
</evidence>
<reference evidence="2" key="1">
    <citation type="submission" date="2022-10" db="EMBL/GenBank/DDBJ databases">
        <title>Tapping the CABI collections for fungal endophytes: first genome assemblies for Collariella, Neodidymelliopsis, Ascochyta clinopodiicola, Didymella pomorum, Didymosphaeria variabile, Neocosmospora piperis and Neocucurbitaria cava.</title>
        <authorList>
            <person name="Hill R."/>
        </authorList>
    </citation>
    <scope>NUCLEOTIDE SEQUENCE</scope>
    <source>
        <strain evidence="2">IMI 360193</strain>
    </source>
</reference>
<keyword evidence="3" id="KW-1185">Reference proteome</keyword>
<evidence type="ECO:0000256" key="1">
    <source>
        <dbReference type="SAM" id="MobiDB-lite"/>
    </source>
</evidence>
<dbReference type="AlphaFoldDB" id="A0A9W9BVZ0"/>
<organism evidence="2 3">
    <name type="scientific">Didymella glomerata</name>
    <dbReference type="NCBI Taxonomy" id="749621"/>
    <lineage>
        <taxon>Eukaryota</taxon>
        <taxon>Fungi</taxon>
        <taxon>Dikarya</taxon>
        <taxon>Ascomycota</taxon>
        <taxon>Pezizomycotina</taxon>
        <taxon>Dothideomycetes</taxon>
        <taxon>Pleosporomycetidae</taxon>
        <taxon>Pleosporales</taxon>
        <taxon>Pleosporineae</taxon>
        <taxon>Didymellaceae</taxon>
        <taxon>Didymella</taxon>
    </lineage>
</organism>
<gene>
    <name evidence="2" type="ORF">N0V87_009458</name>
</gene>
<feature type="region of interest" description="Disordered" evidence="1">
    <location>
        <begin position="331"/>
        <end position="377"/>
    </location>
</feature>
<dbReference type="EMBL" id="JAPEUV010000163">
    <property type="protein sequence ID" value="KAJ4331090.1"/>
    <property type="molecule type" value="Genomic_DNA"/>
</dbReference>
<proteinExistence type="predicted"/>
<dbReference type="Proteomes" id="UP001140562">
    <property type="component" value="Unassembled WGS sequence"/>
</dbReference>
<name>A0A9W9BVZ0_9PLEO</name>
<dbReference type="OrthoDB" id="3687488at2759"/>
<evidence type="ECO:0000313" key="2">
    <source>
        <dbReference type="EMBL" id="KAJ4331090.1"/>
    </source>
</evidence>
<protein>
    <submittedName>
        <fullName evidence="2">Uncharacterized protein</fullName>
    </submittedName>
</protein>
<sequence>MSMSDKLRCTVRAAVHAIEHTLTPSYPQRFPTINAAKLFVQALCDAAAFDYGLPTAFNLRPTDPHHIVRLVKDRVCFLVAVRAHAHGEFYLDEALPDRQRLRDAIEAEIPRVSALVQAWPTTFASADVAAKYVAGVAALRRFEYTRFEGVSEEKFRAYVTWNTARRAWEGEGFEMERVPKEWKRRAEKTKKPEEINDEAKTLTEAIESDITRLFRLIPREAWHTSFSDLNAARNFVGQWCYDNHFRYAGWPDVEFRKYRLFVNFNAARYALEAGIFEVERTVPPLAKNNTKGFAVSQEDEVKVNEVKASTNEESSRAPVFGPYVRSHHNPKDWIRVDDTGSTSTYPSTPTSLPSDQIDDESTPLTPATPEDGKEAAPVDPFKDLIAELHRGYIIKVGFE</sequence>
<comment type="caution">
    <text evidence="2">The sequence shown here is derived from an EMBL/GenBank/DDBJ whole genome shotgun (WGS) entry which is preliminary data.</text>
</comment>
<feature type="compositionally biased region" description="Low complexity" evidence="1">
    <location>
        <begin position="339"/>
        <end position="355"/>
    </location>
</feature>
<accession>A0A9W9BVZ0</accession>